<keyword evidence="4" id="KW-0433">Leucine-rich repeat</keyword>
<keyword evidence="9 22" id="KW-0547">Nucleotide-binding</keyword>
<feature type="binding site" evidence="22">
    <location>
        <position position="554"/>
    </location>
    <ligand>
        <name>ATP</name>
        <dbReference type="ChEBI" id="CHEBI:30616"/>
    </ligand>
</feature>
<name>A0ABM5F562_9SAUR</name>
<evidence type="ECO:0000256" key="5">
    <source>
        <dbReference type="ARBA" id="ARBA00022679"/>
    </source>
</evidence>
<accession>A0ABM5F562</accession>
<evidence type="ECO:0000259" key="27">
    <source>
        <dbReference type="PROSITE" id="PS50835"/>
    </source>
</evidence>
<dbReference type="InterPro" id="IPR050122">
    <property type="entry name" value="RTK"/>
</dbReference>
<feature type="chain" id="PRO_5047315824" description="Tyrosine-protein kinase receptor" evidence="25">
    <location>
        <begin position="33"/>
        <end position="806"/>
    </location>
</feature>
<keyword evidence="13" id="KW-0524">Neurogenesis</keyword>
<evidence type="ECO:0000256" key="12">
    <source>
        <dbReference type="ARBA" id="ARBA00022840"/>
    </source>
</evidence>
<evidence type="ECO:0000313" key="29">
    <source>
        <dbReference type="RefSeq" id="XP_072840539.1"/>
    </source>
</evidence>
<evidence type="ECO:0000256" key="25">
    <source>
        <dbReference type="SAM" id="SignalP"/>
    </source>
</evidence>
<evidence type="ECO:0000256" key="21">
    <source>
        <dbReference type="ARBA" id="ARBA00051243"/>
    </source>
</evidence>
<dbReference type="PRINTS" id="PR01940">
    <property type="entry name" value="NTKRECEPTOR1"/>
</dbReference>
<evidence type="ECO:0000256" key="14">
    <source>
        <dbReference type="ARBA" id="ARBA00022989"/>
    </source>
</evidence>
<dbReference type="PRINTS" id="PR01939">
    <property type="entry name" value="NTKRECEPTOR"/>
</dbReference>
<evidence type="ECO:0000256" key="15">
    <source>
        <dbReference type="ARBA" id="ARBA00023136"/>
    </source>
</evidence>
<dbReference type="PRINTS" id="PR00109">
    <property type="entry name" value="TYRKINASE"/>
</dbReference>
<evidence type="ECO:0000256" key="6">
    <source>
        <dbReference type="ARBA" id="ARBA00022692"/>
    </source>
</evidence>
<keyword evidence="3 23" id="KW-0597">Phosphoprotein</keyword>
<dbReference type="SUPFAM" id="SSF56112">
    <property type="entry name" value="Protein kinase-like (PK-like)"/>
    <property type="match status" value="1"/>
</dbReference>
<dbReference type="InterPro" id="IPR011009">
    <property type="entry name" value="Kinase-like_dom_sf"/>
</dbReference>
<dbReference type="PANTHER" id="PTHR24416:SF370">
    <property type="entry name" value="HIGH AFFINITY NERVE GROWTH FACTOR RECEPTOR"/>
    <property type="match status" value="1"/>
</dbReference>
<dbReference type="InterPro" id="IPR020635">
    <property type="entry name" value="Tyr_kinase_cat_dom"/>
</dbReference>
<evidence type="ECO:0000256" key="8">
    <source>
        <dbReference type="ARBA" id="ARBA00022737"/>
    </source>
</evidence>
<dbReference type="InterPro" id="IPR007110">
    <property type="entry name" value="Ig-like_dom"/>
</dbReference>
<evidence type="ECO:0000256" key="13">
    <source>
        <dbReference type="ARBA" id="ARBA00022902"/>
    </source>
</evidence>
<dbReference type="InterPro" id="IPR001245">
    <property type="entry name" value="Ser-Thr/Tyr_kinase_cat_dom"/>
</dbReference>
<evidence type="ECO:0000256" key="3">
    <source>
        <dbReference type="ARBA" id="ARBA00022553"/>
    </source>
</evidence>
<dbReference type="InterPro" id="IPR020461">
    <property type="entry name" value="NTRK1"/>
</dbReference>
<keyword evidence="15" id="KW-0472">Membrane</keyword>
<evidence type="ECO:0000256" key="18">
    <source>
        <dbReference type="ARBA" id="ARBA00023170"/>
    </source>
</evidence>
<evidence type="ECO:0000256" key="24">
    <source>
        <dbReference type="SAM" id="MobiDB-lite"/>
    </source>
</evidence>
<keyword evidence="7 25" id="KW-0732">Signal</keyword>
<keyword evidence="11" id="KW-0221">Differentiation</keyword>
<evidence type="ECO:0000256" key="2">
    <source>
        <dbReference type="ARBA" id="ARBA00022473"/>
    </source>
</evidence>
<dbReference type="PROSITE" id="PS00239">
    <property type="entry name" value="RECEPTOR_TYR_KIN_II"/>
    <property type="match status" value="1"/>
</dbReference>
<dbReference type="PROSITE" id="PS50835">
    <property type="entry name" value="IG_LIKE"/>
    <property type="match status" value="1"/>
</dbReference>
<dbReference type="Pfam" id="PF13855">
    <property type="entry name" value="LRR_8"/>
    <property type="match status" value="1"/>
</dbReference>
<evidence type="ECO:0000256" key="7">
    <source>
        <dbReference type="ARBA" id="ARBA00022729"/>
    </source>
</evidence>
<evidence type="ECO:0000256" key="17">
    <source>
        <dbReference type="ARBA" id="ARBA00023157"/>
    </source>
</evidence>
<protein>
    <recommendedName>
        <fullName evidence="23">Tyrosine-protein kinase receptor</fullName>
        <ecNumber evidence="23">2.7.10.1</ecNumber>
    </recommendedName>
</protein>
<feature type="signal peptide" evidence="25">
    <location>
        <begin position="1"/>
        <end position="32"/>
    </location>
</feature>
<dbReference type="InterPro" id="IPR032675">
    <property type="entry name" value="LRR_dom_sf"/>
</dbReference>
<dbReference type="PROSITE" id="PS50011">
    <property type="entry name" value="PROTEIN_KINASE_DOM"/>
    <property type="match status" value="1"/>
</dbReference>
<feature type="domain" description="Protein kinase" evidence="26">
    <location>
        <begin position="519"/>
        <end position="791"/>
    </location>
</feature>
<dbReference type="PROSITE" id="PS00107">
    <property type="entry name" value="PROTEIN_KINASE_ATP"/>
    <property type="match status" value="1"/>
</dbReference>
<dbReference type="SUPFAM" id="SSF52058">
    <property type="entry name" value="L domain-like"/>
    <property type="match status" value="1"/>
</dbReference>
<comment type="similarity">
    <text evidence="23">Belongs to the protein kinase superfamily. Tyr protein kinase family. Insulin receptor subfamily.</text>
</comment>
<keyword evidence="2" id="KW-0217">Developmental protein</keyword>
<comment type="subcellular location">
    <subcellularLocation>
        <location evidence="1">Membrane</location>
        <topology evidence="1">Single-pass type I membrane protein</topology>
    </subcellularLocation>
</comment>
<dbReference type="Gene3D" id="3.30.200.20">
    <property type="entry name" value="Phosphorylase Kinase, domain 1"/>
    <property type="match status" value="1"/>
</dbReference>
<dbReference type="Pfam" id="PF07714">
    <property type="entry name" value="PK_Tyr_Ser-Thr"/>
    <property type="match status" value="1"/>
</dbReference>
<keyword evidence="5" id="KW-0808">Transferase</keyword>
<evidence type="ECO:0000256" key="9">
    <source>
        <dbReference type="ARBA" id="ARBA00022741"/>
    </source>
</evidence>
<keyword evidence="10" id="KW-0418">Kinase</keyword>
<feature type="compositionally biased region" description="Basic and acidic residues" evidence="24">
    <location>
        <begin position="404"/>
        <end position="418"/>
    </location>
</feature>
<dbReference type="Pfam" id="PF16920">
    <property type="entry name" value="LRRCT_2"/>
    <property type="match status" value="1"/>
</dbReference>
<keyword evidence="20" id="KW-0393">Immunoglobulin domain</keyword>
<evidence type="ECO:0000256" key="23">
    <source>
        <dbReference type="RuleBase" id="RU000312"/>
    </source>
</evidence>
<dbReference type="SMART" id="SM00219">
    <property type="entry name" value="TyrKc"/>
    <property type="match status" value="1"/>
</dbReference>
<keyword evidence="28" id="KW-1185">Reference proteome</keyword>
<keyword evidence="16" id="KW-0829">Tyrosine-protein kinase</keyword>
<keyword evidence="8" id="KW-0677">Repeat</keyword>
<dbReference type="InterPro" id="IPR013783">
    <property type="entry name" value="Ig-like_fold"/>
</dbReference>
<sequence>MVPRGQGRGLPGVAGLLVLFLVGVSRLPQNAASPCLEQCRCYLNILLCQEPDTIQSLAQLRSLENFTEIVIENQTSLTNLTLDDMKAPRELKNLTISKTHLQFISPDAFQASLNLTHVNLAYNQLRFLSWRLFQHLRLQELVLVGNPLVCSCGLRWLQVWEESRQAELSSNQSLQCLEASGKETPLSEMRLQGCEFPKVWIDYDPTPMGENGNATLTCHAVGQPTPAMKWRVPDIGPAAPVITHVSDSQLVLQMVRVPSQFNLQNITCQAENEAGLDEAVARLNLTFPATILDLGPAVHYHKWCVPFSVDGNPTPSIRWRFEGRDLNETEYVRTRFYDPAPNSTVVHGYLELDKPTHVSNGNYTLLVRNPLGADARTAYQHFMDVPDENFLPEEPIPVFPELGTDDRNRTGQDPVETSKEHTVGISMAVVLAVCAGLFLSIMLIILNKCGQHPKFGINRSTILGHEDDLAVSLQFMNVGGRSSPSSSAESKLDALKTNFIENPQYFCNTSVHHIKRRDIVLKWELGEGAFGKVFLAECHNLSPSTQEKMLVAVKTLKEATENARLDFQREAELLTVLQHEHIVRFYGVCTDGEPLIMVFEYMKHGDLNRFLRSHGPDAKILDGGSGPSFGQLTLGHMLQIAAQVASGMAYLASLHFVHRDLATRNCLVGHGLVVKIGDFGMSRDIYSTDYYRVGGRTMLPIRWMPPESILYRKFTTESDIWSFGVVLWEIFTYGKQPWYQLSNTEAIECITQGRELERPRTCPSEVYDIMQSCWQREPQQRQSMREIHGRLQSLVKAPPVYLAILS</sequence>
<feature type="region of interest" description="Disordered" evidence="24">
    <location>
        <begin position="399"/>
        <end position="418"/>
    </location>
</feature>
<dbReference type="SUPFAM" id="SSF48726">
    <property type="entry name" value="Immunoglobulin"/>
    <property type="match status" value="2"/>
</dbReference>
<proteinExistence type="inferred from homology"/>
<dbReference type="SMART" id="SM00082">
    <property type="entry name" value="LRRCT"/>
    <property type="match status" value="1"/>
</dbReference>
<reference evidence="29" key="1">
    <citation type="submission" date="2025-08" db="UniProtKB">
        <authorList>
            <consortium name="RefSeq"/>
        </authorList>
    </citation>
    <scope>IDENTIFICATION</scope>
</reference>
<dbReference type="Gene3D" id="1.10.510.10">
    <property type="entry name" value="Transferase(Phosphotransferase) domain 1"/>
    <property type="match status" value="1"/>
</dbReference>
<dbReference type="InterPro" id="IPR008266">
    <property type="entry name" value="Tyr_kinase_AS"/>
</dbReference>
<organism evidence="28 29">
    <name type="scientific">Pogona vitticeps</name>
    <name type="common">central bearded dragon</name>
    <dbReference type="NCBI Taxonomy" id="103695"/>
    <lineage>
        <taxon>Eukaryota</taxon>
        <taxon>Metazoa</taxon>
        <taxon>Chordata</taxon>
        <taxon>Craniata</taxon>
        <taxon>Vertebrata</taxon>
        <taxon>Euteleostomi</taxon>
        <taxon>Lepidosauria</taxon>
        <taxon>Squamata</taxon>
        <taxon>Bifurcata</taxon>
        <taxon>Unidentata</taxon>
        <taxon>Episquamata</taxon>
        <taxon>Toxicofera</taxon>
        <taxon>Iguania</taxon>
        <taxon>Acrodonta</taxon>
        <taxon>Agamidae</taxon>
        <taxon>Amphibolurinae</taxon>
        <taxon>Pogona</taxon>
    </lineage>
</organism>
<dbReference type="InterPro" id="IPR000719">
    <property type="entry name" value="Prot_kinase_dom"/>
</dbReference>
<dbReference type="InterPro" id="IPR017441">
    <property type="entry name" value="Protein_kinase_ATP_BS"/>
</dbReference>
<keyword evidence="12 22" id="KW-0067">ATP-binding</keyword>
<dbReference type="GeneID" id="110081467"/>
<evidence type="ECO:0000256" key="1">
    <source>
        <dbReference type="ARBA" id="ARBA00004479"/>
    </source>
</evidence>
<evidence type="ECO:0000256" key="22">
    <source>
        <dbReference type="PROSITE-ProRule" id="PRU10141"/>
    </source>
</evidence>
<keyword evidence="17" id="KW-1015">Disulfide bond</keyword>
<keyword evidence="18 23" id="KW-0675">Receptor</keyword>
<evidence type="ECO:0000256" key="19">
    <source>
        <dbReference type="ARBA" id="ARBA00023180"/>
    </source>
</evidence>
<comment type="catalytic activity">
    <reaction evidence="21 23">
        <text>L-tyrosyl-[protein] + ATP = O-phospho-L-tyrosyl-[protein] + ADP + H(+)</text>
        <dbReference type="Rhea" id="RHEA:10596"/>
        <dbReference type="Rhea" id="RHEA-COMP:10136"/>
        <dbReference type="Rhea" id="RHEA-COMP:20101"/>
        <dbReference type="ChEBI" id="CHEBI:15378"/>
        <dbReference type="ChEBI" id="CHEBI:30616"/>
        <dbReference type="ChEBI" id="CHEBI:46858"/>
        <dbReference type="ChEBI" id="CHEBI:61978"/>
        <dbReference type="ChEBI" id="CHEBI:456216"/>
        <dbReference type="EC" id="2.7.10.1"/>
    </reaction>
</comment>
<keyword evidence="19" id="KW-0325">Glycoprotein</keyword>
<evidence type="ECO:0000259" key="26">
    <source>
        <dbReference type="PROSITE" id="PS50011"/>
    </source>
</evidence>
<evidence type="ECO:0000256" key="16">
    <source>
        <dbReference type="ARBA" id="ARBA00023137"/>
    </source>
</evidence>
<dbReference type="EC" id="2.7.10.1" evidence="23"/>
<dbReference type="InterPro" id="IPR036179">
    <property type="entry name" value="Ig-like_dom_sf"/>
</dbReference>
<evidence type="ECO:0000256" key="10">
    <source>
        <dbReference type="ARBA" id="ARBA00022777"/>
    </source>
</evidence>
<dbReference type="Gene3D" id="2.60.40.10">
    <property type="entry name" value="Immunoglobulins"/>
    <property type="match status" value="2"/>
</dbReference>
<dbReference type="RefSeq" id="XP_072840539.1">
    <property type="nucleotide sequence ID" value="XM_072984438.1"/>
</dbReference>
<evidence type="ECO:0000256" key="4">
    <source>
        <dbReference type="ARBA" id="ARBA00022614"/>
    </source>
</evidence>
<gene>
    <name evidence="29" type="primary">NTRK1</name>
</gene>
<evidence type="ECO:0000256" key="20">
    <source>
        <dbReference type="ARBA" id="ARBA00023319"/>
    </source>
</evidence>
<dbReference type="PROSITE" id="PS00109">
    <property type="entry name" value="PROTEIN_KINASE_TYR"/>
    <property type="match status" value="1"/>
</dbReference>
<evidence type="ECO:0000313" key="28">
    <source>
        <dbReference type="Proteomes" id="UP001652642"/>
    </source>
</evidence>
<keyword evidence="14" id="KW-1133">Transmembrane helix</keyword>
<feature type="domain" description="Ig-like" evidence="27">
    <location>
        <begin position="197"/>
        <end position="286"/>
    </location>
</feature>
<dbReference type="Gene3D" id="3.80.10.10">
    <property type="entry name" value="Ribonuclease Inhibitor"/>
    <property type="match status" value="1"/>
</dbReference>
<dbReference type="InterPro" id="IPR001611">
    <property type="entry name" value="Leu-rich_rpt"/>
</dbReference>
<dbReference type="InterPro" id="IPR020777">
    <property type="entry name" value="NTRK"/>
</dbReference>
<dbReference type="InterPro" id="IPR000483">
    <property type="entry name" value="Cys-rich_flank_reg_C"/>
</dbReference>
<dbReference type="Proteomes" id="UP001652642">
    <property type="component" value="Chromosome 15"/>
</dbReference>
<dbReference type="InterPro" id="IPR002011">
    <property type="entry name" value="Tyr_kinase_rcpt_2_CS"/>
</dbReference>
<dbReference type="InterPro" id="IPR031635">
    <property type="entry name" value="NTRK_LRRCT"/>
</dbReference>
<evidence type="ECO:0000256" key="11">
    <source>
        <dbReference type="ARBA" id="ARBA00022782"/>
    </source>
</evidence>
<keyword evidence="6 23" id="KW-0812">Transmembrane</keyword>
<dbReference type="PANTHER" id="PTHR24416">
    <property type="entry name" value="TYROSINE-PROTEIN KINASE RECEPTOR"/>
    <property type="match status" value="1"/>
</dbReference>